<dbReference type="InterPro" id="IPR013652">
    <property type="entry name" value="Glycine_N-acyltransferase_C"/>
</dbReference>
<evidence type="ECO:0000256" key="3">
    <source>
        <dbReference type="RuleBase" id="RU368002"/>
    </source>
</evidence>
<gene>
    <name evidence="5" type="ORF">XNOV1_A030629</name>
</gene>
<reference evidence="5" key="1">
    <citation type="submission" date="2023-08" db="EMBL/GenBank/DDBJ databases">
        <authorList>
            <person name="Alioto T."/>
            <person name="Alioto T."/>
            <person name="Gomez Garrido J."/>
        </authorList>
    </citation>
    <scope>NUCLEOTIDE SEQUENCE</scope>
</reference>
<dbReference type="Pfam" id="PF06021">
    <property type="entry name" value="Gly_acyl_tr_N"/>
    <property type="match status" value="1"/>
</dbReference>
<dbReference type="Gene3D" id="3.40.630.30">
    <property type="match status" value="1"/>
</dbReference>
<organism evidence="5 6">
    <name type="scientific">Xyrichtys novacula</name>
    <name type="common">Pearly razorfish</name>
    <name type="synonym">Hemipteronotus novacula</name>
    <dbReference type="NCBI Taxonomy" id="13765"/>
    <lineage>
        <taxon>Eukaryota</taxon>
        <taxon>Metazoa</taxon>
        <taxon>Chordata</taxon>
        <taxon>Craniata</taxon>
        <taxon>Vertebrata</taxon>
        <taxon>Euteleostomi</taxon>
        <taxon>Actinopterygii</taxon>
        <taxon>Neopterygii</taxon>
        <taxon>Teleostei</taxon>
        <taxon>Neoteleostei</taxon>
        <taxon>Acanthomorphata</taxon>
        <taxon>Eupercaria</taxon>
        <taxon>Labriformes</taxon>
        <taxon>Labridae</taxon>
        <taxon>Xyrichtys</taxon>
    </lineage>
</organism>
<evidence type="ECO:0000256" key="2">
    <source>
        <dbReference type="ARBA" id="ARBA00023315"/>
    </source>
</evidence>
<dbReference type="GO" id="GO:0005739">
    <property type="term" value="C:mitochondrion"/>
    <property type="evidence" value="ECO:0007669"/>
    <property type="project" value="InterPro"/>
</dbReference>
<name>A0AAV1G4Y5_XYRNO</name>
<sequence>MELNKEQMRAAETELRKYLPQSLKVYGVLMLKNRVTSDPLSVIVDKWPDFRVFICRPHCEKESDFFKDILIFATDETILEETIRKSSDWTRPLCFGFNQRHMDTIKAVASEKAAPGRQLAVCHKMILEDVSKLPSVDSSGLSLSSMDESHTSLVNQTWQFGQNDGALRMIQNMVKNFPSCCVLDAEGKPVAWILVYNTCAMGMLHTLPEHRGRGYAKVLICTMAKRLHSEGYPVYCFIDDDNGISYRIFTKLGFTEDPSYRDTWFEFNGP</sequence>
<dbReference type="SUPFAM" id="SSF55729">
    <property type="entry name" value="Acyl-CoA N-acyltransferases (Nat)"/>
    <property type="match status" value="1"/>
</dbReference>
<dbReference type="Proteomes" id="UP001178508">
    <property type="component" value="Chromosome 11"/>
</dbReference>
<evidence type="ECO:0000313" key="6">
    <source>
        <dbReference type="Proteomes" id="UP001178508"/>
    </source>
</evidence>
<dbReference type="AlphaFoldDB" id="A0AAV1G4Y5"/>
<accession>A0AAV1G4Y5</accession>
<keyword evidence="1 3" id="KW-0808">Transferase</keyword>
<feature type="domain" description="N-acetyltransferase" evidence="4">
    <location>
        <begin position="120"/>
        <end position="270"/>
    </location>
</feature>
<evidence type="ECO:0000256" key="1">
    <source>
        <dbReference type="ARBA" id="ARBA00022679"/>
    </source>
</evidence>
<keyword evidence="6" id="KW-1185">Reference proteome</keyword>
<proteinExistence type="inferred from homology"/>
<comment type="similarity">
    <text evidence="3">Belongs to the glycine N-acyltransferase family.</text>
</comment>
<dbReference type="InterPro" id="IPR000182">
    <property type="entry name" value="GNAT_dom"/>
</dbReference>
<dbReference type="InterPro" id="IPR016181">
    <property type="entry name" value="Acyl_CoA_acyltransferase"/>
</dbReference>
<dbReference type="InterPro" id="IPR010313">
    <property type="entry name" value="Glycine_N-acyltransferase"/>
</dbReference>
<dbReference type="EMBL" id="OY660874">
    <property type="protein sequence ID" value="CAJ1067734.1"/>
    <property type="molecule type" value="Genomic_DNA"/>
</dbReference>
<keyword evidence="2 3" id="KW-0012">Acyltransferase</keyword>
<dbReference type="GO" id="GO:0047961">
    <property type="term" value="F:glycine N-acyltransferase activity"/>
    <property type="evidence" value="ECO:0007669"/>
    <property type="project" value="InterPro"/>
</dbReference>
<dbReference type="CDD" id="cd04301">
    <property type="entry name" value="NAT_SF"/>
    <property type="match status" value="1"/>
</dbReference>
<protein>
    <recommendedName>
        <fullName evidence="3">Glycine N-acyltransferase-like protein</fullName>
        <ecNumber evidence="3">2.3.1.-</ecNumber>
    </recommendedName>
</protein>
<dbReference type="PANTHER" id="PTHR15298">
    <property type="entry name" value="L-COA N-ACYLTRANSFERASE-RELATED"/>
    <property type="match status" value="1"/>
</dbReference>
<dbReference type="EC" id="2.3.1.-" evidence="3"/>
<dbReference type="InterPro" id="IPR015938">
    <property type="entry name" value="Glycine_N-acyltransferase_N"/>
</dbReference>
<dbReference type="PROSITE" id="PS51186">
    <property type="entry name" value="GNAT"/>
    <property type="match status" value="1"/>
</dbReference>
<evidence type="ECO:0000313" key="5">
    <source>
        <dbReference type="EMBL" id="CAJ1067734.1"/>
    </source>
</evidence>
<dbReference type="Pfam" id="PF08444">
    <property type="entry name" value="Gly_acyl_tr_C"/>
    <property type="match status" value="1"/>
</dbReference>
<evidence type="ECO:0000259" key="4">
    <source>
        <dbReference type="PROSITE" id="PS51186"/>
    </source>
</evidence>
<dbReference type="PANTHER" id="PTHR15298:SF15">
    <property type="entry name" value="GLYCINE N-ACYLTRANSFERASE-LIKE PROTEIN"/>
    <property type="match status" value="1"/>
</dbReference>